<keyword evidence="14" id="KW-1185">Reference proteome</keyword>
<dbReference type="CDD" id="cd10234">
    <property type="entry name" value="ASKHA_NBD_HSP70_DnaK-like"/>
    <property type="match status" value="1"/>
</dbReference>
<dbReference type="Gene3D" id="1.20.1270.10">
    <property type="match status" value="1"/>
</dbReference>
<evidence type="ECO:0000256" key="4">
    <source>
        <dbReference type="ARBA" id="ARBA00022553"/>
    </source>
</evidence>
<dbReference type="RefSeq" id="WP_191810393.1">
    <property type="nucleotide sequence ID" value="NZ_JACSQT010000001.1"/>
</dbReference>
<evidence type="ECO:0000256" key="12">
    <source>
        <dbReference type="SAM" id="MobiDB-lite"/>
    </source>
</evidence>
<dbReference type="SUPFAM" id="SSF100934">
    <property type="entry name" value="Heat shock protein 70kD (HSP70), C-terminal subdomain"/>
    <property type="match status" value="1"/>
</dbReference>
<protein>
    <recommendedName>
        <fullName evidence="3 9">Chaperone protein DnaK</fullName>
    </recommendedName>
    <alternativeName>
        <fullName evidence="9">HSP70</fullName>
    </alternativeName>
    <alternativeName>
        <fullName evidence="9">Heat shock 70 kDa protein</fullName>
    </alternativeName>
    <alternativeName>
        <fullName evidence="9">Heat shock protein 70</fullName>
    </alternativeName>
</protein>
<proteinExistence type="evidence at transcript level"/>
<dbReference type="InterPro" id="IPR013126">
    <property type="entry name" value="Hsp_70_fam"/>
</dbReference>
<evidence type="ECO:0000313" key="13">
    <source>
        <dbReference type="EMBL" id="MBD7935794.1"/>
    </source>
</evidence>
<keyword evidence="6 9" id="KW-0067">ATP-binding</keyword>
<dbReference type="Gene3D" id="2.60.34.10">
    <property type="entry name" value="Substrate Binding Domain Of DNAk, Chain A, domain 1"/>
    <property type="match status" value="1"/>
</dbReference>
<dbReference type="SUPFAM" id="SSF100920">
    <property type="entry name" value="Heat shock protein 70kD (HSP70), peptide-binding domain"/>
    <property type="match status" value="1"/>
</dbReference>
<feature type="compositionally biased region" description="Low complexity" evidence="12">
    <location>
        <begin position="576"/>
        <end position="588"/>
    </location>
</feature>
<feature type="coiled-coil region" evidence="11">
    <location>
        <begin position="222"/>
        <end position="249"/>
    </location>
</feature>
<keyword evidence="4 9" id="KW-0597">Phosphoprotein</keyword>
<comment type="caution">
    <text evidence="13">The sequence shown here is derived from an EMBL/GenBank/DDBJ whole genome shotgun (WGS) entry which is preliminary data.</text>
</comment>
<feature type="compositionally biased region" description="Acidic residues" evidence="12">
    <location>
        <begin position="597"/>
        <end position="611"/>
    </location>
</feature>
<gene>
    <name evidence="9 13" type="primary">dnaK</name>
    <name evidence="13" type="ORF">H9655_02025</name>
</gene>
<dbReference type="PANTHER" id="PTHR19375">
    <property type="entry name" value="HEAT SHOCK PROTEIN 70KDA"/>
    <property type="match status" value="1"/>
</dbReference>
<dbReference type="NCBIfam" id="TIGR02350">
    <property type="entry name" value="prok_dnaK"/>
    <property type="match status" value="1"/>
</dbReference>
<dbReference type="InterPro" id="IPR029048">
    <property type="entry name" value="HSP70_C_sf"/>
</dbReference>
<dbReference type="Proteomes" id="UP000657931">
    <property type="component" value="Unassembled WGS sequence"/>
</dbReference>
<evidence type="ECO:0000256" key="6">
    <source>
        <dbReference type="ARBA" id="ARBA00022840"/>
    </source>
</evidence>
<keyword evidence="8 9" id="KW-0143">Chaperone</keyword>
<evidence type="ECO:0000256" key="8">
    <source>
        <dbReference type="ARBA" id="ARBA00023186"/>
    </source>
</evidence>
<dbReference type="EMBL" id="JACSQT010000001">
    <property type="protein sequence ID" value="MBD7935794.1"/>
    <property type="molecule type" value="Genomic_DNA"/>
</dbReference>
<comment type="similarity">
    <text evidence="2 9 10">Belongs to the heat shock protein 70 family.</text>
</comment>
<sequence length="611" mass="65971">MGKIIGIDLGTTNSCVAVLEGGEAKVVPNPEGNRTTPSVVSFKNGERQVGEVAKRQAITNPNTIISIKRHMGTDYKVEAEGKELSPQEVSAAILQYLKGYAEDYLGETVDKAVITVPAYFNDAERQATKDAGKIAGLEVERIINEPTAAALAYGMDKTDEDQTILVYDLGGGTFDVSILELGDGVFEVKSTAGDNRLGGDDFDQVIIDYLVEQFKKENGIDLAKDKMALQRLKDAAEKAKKDLSGVTSTQVSLPFITAGEAGPLHLEVTLSRAKFDELSADLVERTMGPTRQALKDADLSPSEIDKVILVGGSTRIPAVQEAIKKETGKDPHKGVNPDEVVAMGAAIQGGVITGDVKDVVLLDVTPLSLGIETMGAVFTKLIERNTTIPTSKSQVFSTAADNQSAVDIHVLQGERPMAQDNKTLGRFQLGDIPPAPRGVPQIEVSFDIDKNGIVNVRAKDLGTNKEQAITIKSSTGLSDEEIDRMVKEAEDNAEADKQRKEEVELRNEADQLVFTTEKTLKDLEGKVEEAEVTKANEAKDELKAAIEKGDLEDIRTKKDALQEIVQALTMKLYEEAQQQAQAAQGAEGDASKKADDNVVDAEYEEVDDDKK</sequence>
<dbReference type="Gene3D" id="3.90.640.10">
    <property type="entry name" value="Actin, Chain A, domain 4"/>
    <property type="match status" value="1"/>
</dbReference>
<feature type="region of interest" description="Disordered" evidence="12">
    <location>
        <begin position="576"/>
        <end position="611"/>
    </location>
</feature>
<dbReference type="InterPro" id="IPR029047">
    <property type="entry name" value="HSP70_peptide-bd_sf"/>
</dbReference>
<evidence type="ECO:0000256" key="5">
    <source>
        <dbReference type="ARBA" id="ARBA00022741"/>
    </source>
</evidence>
<evidence type="ECO:0000256" key="1">
    <source>
        <dbReference type="ARBA" id="ARBA00002290"/>
    </source>
</evidence>
<evidence type="ECO:0000256" key="3">
    <source>
        <dbReference type="ARBA" id="ARBA00014415"/>
    </source>
</evidence>
<evidence type="ECO:0000256" key="11">
    <source>
        <dbReference type="SAM" id="Coils"/>
    </source>
</evidence>
<comment type="function">
    <text evidence="1 9">Acts as a chaperone.</text>
</comment>
<dbReference type="HAMAP" id="MF_00332">
    <property type="entry name" value="DnaK"/>
    <property type="match status" value="1"/>
</dbReference>
<dbReference type="InterPro" id="IPR043129">
    <property type="entry name" value="ATPase_NBD"/>
</dbReference>
<evidence type="ECO:0000313" key="14">
    <source>
        <dbReference type="Proteomes" id="UP000657931"/>
    </source>
</evidence>
<organism evidence="13 14">
    <name type="scientific">Cytobacillus stercorigallinarum</name>
    <dbReference type="NCBI Taxonomy" id="2762240"/>
    <lineage>
        <taxon>Bacteria</taxon>
        <taxon>Bacillati</taxon>
        <taxon>Bacillota</taxon>
        <taxon>Bacilli</taxon>
        <taxon>Bacillales</taxon>
        <taxon>Bacillaceae</taxon>
        <taxon>Cytobacillus</taxon>
    </lineage>
</organism>
<keyword evidence="5 9" id="KW-0547">Nucleotide-binding</keyword>
<feature type="coiled-coil region" evidence="11">
    <location>
        <begin position="486"/>
        <end position="571"/>
    </location>
</feature>
<reference evidence="13 14" key="1">
    <citation type="submission" date="2020-08" db="EMBL/GenBank/DDBJ databases">
        <title>A Genomic Blueprint of the Chicken Gut Microbiome.</title>
        <authorList>
            <person name="Gilroy R."/>
            <person name="Ravi A."/>
            <person name="Getino M."/>
            <person name="Pursley I."/>
            <person name="Horton D.L."/>
            <person name="Alikhan N.-F."/>
            <person name="Baker D."/>
            <person name="Gharbi K."/>
            <person name="Hall N."/>
            <person name="Watson M."/>
            <person name="Adriaenssens E.M."/>
            <person name="Foster-Nyarko E."/>
            <person name="Jarju S."/>
            <person name="Secka A."/>
            <person name="Antonio M."/>
            <person name="Oren A."/>
            <person name="Chaudhuri R."/>
            <person name="La Ragione R.M."/>
            <person name="Hildebrand F."/>
            <person name="Pallen M.J."/>
        </authorList>
    </citation>
    <scope>NUCLEOTIDE SEQUENCE [LARGE SCALE GENOMIC DNA]</scope>
    <source>
        <strain evidence="13 14">Sa5YUA1</strain>
    </source>
</reference>
<evidence type="ECO:0000256" key="10">
    <source>
        <dbReference type="RuleBase" id="RU003322"/>
    </source>
</evidence>
<dbReference type="Gene3D" id="3.30.420.40">
    <property type="match status" value="2"/>
</dbReference>
<dbReference type="NCBIfam" id="NF001413">
    <property type="entry name" value="PRK00290.1"/>
    <property type="match status" value="1"/>
</dbReference>
<accession>A0ABR8QJV1</accession>
<keyword evidence="11" id="KW-0175">Coiled coil</keyword>
<dbReference type="PROSITE" id="PS01036">
    <property type="entry name" value="HSP70_3"/>
    <property type="match status" value="1"/>
</dbReference>
<evidence type="ECO:0000256" key="9">
    <source>
        <dbReference type="HAMAP-Rule" id="MF_00332"/>
    </source>
</evidence>
<dbReference type="Pfam" id="PF00012">
    <property type="entry name" value="HSP70"/>
    <property type="match status" value="1"/>
</dbReference>
<dbReference type="PROSITE" id="PS00329">
    <property type="entry name" value="HSP70_2"/>
    <property type="match status" value="1"/>
</dbReference>
<evidence type="ECO:0000256" key="7">
    <source>
        <dbReference type="ARBA" id="ARBA00023016"/>
    </source>
</evidence>
<keyword evidence="7 9" id="KW-0346">Stress response</keyword>
<name>A0ABR8QJV1_9BACI</name>
<dbReference type="InterPro" id="IPR012725">
    <property type="entry name" value="Chaperone_DnaK"/>
</dbReference>
<dbReference type="PROSITE" id="PS00297">
    <property type="entry name" value="HSP70_1"/>
    <property type="match status" value="1"/>
</dbReference>
<comment type="induction">
    <text evidence="9">By stress conditions e.g. heat shock.</text>
</comment>
<dbReference type="PRINTS" id="PR00301">
    <property type="entry name" value="HEATSHOCK70"/>
</dbReference>
<dbReference type="InterPro" id="IPR018181">
    <property type="entry name" value="Heat_shock_70_CS"/>
</dbReference>
<dbReference type="SUPFAM" id="SSF53067">
    <property type="entry name" value="Actin-like ATPase domain"/>
    <property type="match status" value="2"/>
</dbReference>
<feature type="modified residue" description="Phosphothreonine; by autocatalysis" evidence="9">
    <location>
        <position position="173"/>
    </location>
</feature>
<evidence type="ECO:0000256" key="2">
    <source>
        <dbReference type="ARBA" id="ARBA00007381"/>
    </source>
</evidence>